<name>A0A846M7P5_9SPHN</name>
<comment type="caution">
    <text evidence="2">The sequence shown here is derived from an EMBL/GenBank/DDBJ whole genome shotgun (WGS) entry which is preliminary data.</text>
</comment>
<dbReference type="InterPro" id="IPR041854">
    <property type="entry name" value="BFD-like_2Fe2S-bd_dom_sf"/>
</dbReference>
<dbReference type="AlphaFoldDB" id="A0A846M7P5"/>
<dbReference type="EMBL" id="JAASQR010000002">
    <property type="protein sequence ID" value="NIJ16124.1"/>
    <property type="molecule type" value="Genomic_DNA"/>
</dbReference>
<dbReference type="InterPro" id="IPR007419">
    <property type="entry name" value="BFD-like_2Fe2S-bd_dom"/>
</dbReference>
<dbReference type="RefSeq" id="WP_167302807.1">
    <property type="nucleotide sequence ID" value="NZ_JAASQR010000002.1"/>
</dbReference>
<sequence length="56" mass="6053">MVVCICNAIREKDLKEAVRGGADTPCSAYARLGRRPKCGQCVPFARTIIATERASV</sequence>
<proteinExistence type="predicted"/>
<dbReference type="Gene3D" id="1.10.10.1100">
    <property type="entry name" value="BFD-like [2Fe-2S]-binding domain"/>
    <property type="match status" value="1"/>
</dbReference>
<evidence type="ECO:0000313" key="2">
    <source>
        <dbReference type="EMBL" id="NIJ16124.1"/>
    </source>
</evidence>
<feature type="domain" description="BFD-like [2Fe-2S]-binding" evidence="1">
    <location>
        <begin position="2"/>
        <end position="50"/>
    </location>
</feature>
<organism evidence="2 3">
    <name type="scientific">Sphingobium vermicomposti</name>
    <dbReference type="NCBI Taxonomy" id="529005"/>
    <lineage>
        <taxon>Bacteria</taxon>
        <taxon>Pseudomonadati</taxon>
        <taxon>Pseudomonadota</taxon>
        <taxon>Alphaproteobacteria</taxon>
        <taxon>Sphingomonadales</taxon>
        <taxon>Sphingomonadaceae</taxon>
        <taxon>Sphingobium</taxon>
    </lineage>
</organism>
<dbReference type="Proteomes" id="UP000576821">
    <property type="component" value="Unassembled WGS sequence"/>
</dbReference>
<evidence type="ECO:0000313" key="3">
    <source>
        <dbReference type="Proteomes" id="UP000576821"/>
    </source>
</evidence>
<dbReference type="Pfam" id="PF04324">
    <property type="entry name" value="Fer2_BFD"/>
    <property type="match status" value="1"/>
</dbReference>
<protein>
    <submittedName>
        <fullName evidence="2">Bacterioferritin-associated ferredoxin</fullName>
    </submittedName>
</protein>
<accession>A0A846M7P5</accession>
<gene>
    <name evidence="2" type="ORF">FHS54_001090</name>
</gene>
<reference evidence="2 3" key="1">
    <citation type="submission" date="2020-03" db="EMBL/GenBank/DDBJ databases">
        <title>Genomic Encyclopedia of Type Strains, Phase IV (KMG-IV): sequencing the most valuable type-strain genomes for metagenomic binning, comparative biology and taxonomic classification.</title>
        <authorList>
            <person name="Goeker M."/>
        </authorList>
    </citation>
    <scope>NUCLEOTIDE SEQUENCE [LARGE SCALE GENOMIC DNA]</scope>
    <source>
        <strain evidence="2 3">DSM 21299</strain>
    </source>
</reference>
<evidence type="ECO:0000259" key="1">
    <source>
        <dbReference type="Pfam" id="PF04324"/>
    </source>
</evidence>
<keyword evidence="3" id="KW-1185">Reference proteome</keyword>